<sequence>MSYSNQELQSYTNSQEDEQEELFPLSIANHSILSNSVESRKSDSDSDIFFSFEDNMLLNSPLLLSPTLYSQDAKMEEQLFELPTNYNEDDDFIFSLDNENSNVSANVSEQVPRLFNDNGKNSLIANLDDYTNIAQQNYRVWLSSV</sequence>
<reference evidence="1 2" key="1">
    <citation type="journal article" date="2011" name="Proc. Natl. Acad. Sci. U.S.A.">
        <title>Evolutionary erosion of yeast sex chromosomes by mating-type switching accidents.</title>
        <authorList>
            <person name="Gordon J.L."/>
            <person name="Armisen D."/>
            <person name="Proux-Wera E."/>
            <person name="Oheigeartaigh S.S."/>
            <person name="Byrne K.P."/>
            <person name="Wolfe K.H."/>
        </authorList>
    </citation>
    <scope>NUCLEOTIDE SEQUENCE [LARGE SCALE GENOMIC DNA]</scope>
    <source>
        <strain evidence="2">ATCC 76901 / BCRC 22586 / CBS 4309 / NBRC 1992 / NRRL Y-12630</strain>
    </source>
</reference>
<accession>G0VI37</accession>
<dbReference type="AlphaFoldDB" id="G0VI37"/>
<dbReference type="KEGG" id="ncs:NCAS_0G01840"/>
<dbReference type="EMBL" id="HE576758">
    <property type="protein sequence ID" value="CCC71071.1"/>
    <property type="molecule type" value="Genomic_DNA"/>
</dbReference>
<dbReference type="RefSeq" id="XP_003677424.1">
    <property type="nucleotide sequence ID" value="XM_003677376.1"/>
</dbReference>
<dbReference type="FunCoup" id="G0VI37">
    <property type="interactions" value="53"/>
</dbReference>
<dbReference type="GeneID" id="96904737"/>
<name>G0VI37_NAUCA</name>
<dbReference type="InParanoid" id="G0VI37"/>
<dbReference type="eggNOG" id="ENOG502SDKX">
    <property type="taxonomic scope" value="Eukaryota"/>
</dbReference>
<evidence type="ECO:0000313" key="1">
    <source>
        <dbReference type="EMBL" id="CCC71071.1"/>
    </source>
</evidence>
<keyword evidence="2" id="KW-1185">Reference proteome</keyword>
<proteinExistence type="predicted"/>
<dbReference type="HOGENOM" id="CLU_149528_0_0_1"/>
<gene>
    <name evidence="1" type="primary">NCAS0G01840</name>
    <name evidence="1" type="ordered locus">NCAS_0G01840</name>
</gene>
<protein>
    <submittedName>
        <fullName evidence="1">Uncharacterized protein</fullName>
    </submittedName>
</protein>
<reference key="2">
    <citation type="submission" date="2011-08" db="EMBL/GenBank/DDBJ databases">
        <title>Genome sequence of Naumovozyma castellii.</title>
        <authorList>
            <person name="Gordon J.L."/>
            <person name="Armisen D."/>
            <person name="Proux-Wera E."/>
            <person name="OhEigeartaigh S.S."/>
            <person name="Byrne K.P."/>
            <person name="Wolfe K.H."/>
        </authorList>
    </citation>
    <scope>NUCLEOTIDE SEQUENCE</scope>
    <source>
        <strain>Type strain:CBS 4309</strain>
    </source>
</reference>
<organism evidence="1 2">
    <name type="scientific">Naumovozyma castellii</name>
    <name type="common">Yeast</name>
    <name type="synonym">Saccharomyces castellii</name>
    <dbReference type="NCBI Taxonomy" id="27288"/>
    <lineage>
        <taxon>Eukaryota</taxon>
        <taxon>Fungi</taxon>
        <taxon>Dikarya</taxon>
        <taxon>Ascomycota</taxon>
        <taxon>Saccharomycotina</taxon>
        <taxon>Saccharomycetes</taxon>
        <taxon>Saccharomycetales</taxon>
        <taxon>Saccharomycetaceae</taxon>
        <taxon>Naumovozyma</taxon>
    </lineage>
</organism>
<evidence type="ECO:0000313" key="2">
    <source>
        <dbReference type="Proteomes" id="UP000001640"/>
    </source>
</evidence>
<dbReference type="Proteomes" id="UP000001640">
    <property type="component" value="Chromosome 7"/>
</dbReference>